<name>A0AAV1D6L6_OLDCO</name>
<dbReference type="InterPro" id="IPR057518">
    <property type="entry name" value="GRDP_C"/>
</dbReference>
<dbReference type="Pfam" id="PF07173">
    <property type="entry name" value="GRDP-like"/>
    <property type="match status" value="1"/>
</dbReference>
<dbReference type="InterPro" id="IPR009836">
    <property type="entry name" value="GRDP-like"/>
</dbReference>
<reference evidence="2" key="1">
    <citation type="submission" date="2023-03" db="EMBL/GenBank/DDBJ databases">
        <authorList>
            <person name="Julca I."/>
        </authorList>
    </citation>
    <scope>NUCLEOTIDE SEQUENCE</scope>
</reference>
<feature type="domain" description="GRPD C-terminal" evidence="1">
    <location>
        <begin position="482"/>
        <end position="655"/>
    </location>
</feature>
<evidence type="ECO:0000313" key="3">
    <source>
        <dbReference type="Proteomes" id="UP001161247"/>
    </source>
</evidence>
<protein>
    <submittedName>
        <fullName evidence="2">OLC1v1001943C1</fullName>
    </submittedName>
</protein>
<organism evidence="2 3">
    <name type="scientific">Oldenlandia corymbosa var. corymbosa</name>
    <dbReference type="NCBI Taxonomy" id="529605"/>
    <lineage>
        <taxon>Eukaryota</taxon>
        <taxon>Viridiplantae</taxon>
        <taxon>Streptophyta</taxon>
        <taxon>Embryophyta</taxon>
        <taxon>Tracheophyta</taxon>
        <taxon>Spermatophyta</taxon>
        <taxon>Magnoliopsida</taxon>
        <taxon>eudicotyledons</taxon>
        <taxon>Gunneridae</taxon>
        <taxon>Pentapetalae</taxon>
        <taxon>asterids</taxon>
        <taxon>lamiids</taxon>
        <taxon>Gentianales</taxon>
        <taxon>Rubiaceae</taxon>
        <taxon>Rubioideae</taxon>
        <taxon>Spermacoceae</taxon>
        <taxon>Hedyotis-Oldenlandia complex</taxon>
        <taxon>Oldenlandia</taxon>
    </lineage>
</organism>
<gene>
    <name evidence="2" type="ORF">OLC1_LOCUS12619</name>
</gene>
<dbReference type="AlphaFoldDB" id="A0AAV1D6L6"/>
<sequence>MSDYCTEEESVESIRRSLSEISEEETVRFSVDLVAAARHNLGFLRLVAESDWLHHKSTIVESIRRYDQLWMPLISDLTMGSSTSSPPPRLLPPLDVEWVWFCHTLNPVSYREYCESKFSKLIGKAAIFDEENEEYAVNRCREIWEQRYPSEPFENEYDFDSETPYVVNEDILNQVTKQRHLHSKFSEPFRSEVVYLMAARQRYKGFLYSMSRVAGRCCHLVPTSDILLMLLTHQSYPTAYAVDCTEFEGHIKKVSCSWDTVKEDAIAETKDLWEEVFDQPYEKAGCLAIGRSNVKLPLYWDVTDIDVNTKYKSLMPRFLLEFCVSVKLKGKPSVMTKRDISNKILRLRFARCHKELRLDKPVVEFKSGSWHKAWHLYCEFGTKGATLELREIGGLLFKRDTRLSTLTFLWNDLLRTRTLSFSKEIDDLIRADASITPPVQAPYLLKCVSDRVTDDSGTMISDLILKMNQYRPQEGRWLSRTVLDHAGRECFVIRMRMGGGIWRRGGETPSAVRWEDRITEIREGSWSYVASSIGKAPEKVVGTATPQEPTEGWQASWNLSTGDELLVSRGSTTSTSGFYFEVKDKNSTDTKVRLLKGRKMQYQDKKFSLEDHQLEDQEDDDDDDDGFVTLVRFSEENPTGKATALLNWKLLMVEVLPEEDVVLGLLLCISILRSISEIEKEDVGNLLIRRRIREPKIGEKDWGSVMLHPSSYSEVMPSCISSPFLQPWYWNARAVMGSQMMMNNVSRQPPGVNLNYSPAEGGDKLYKSGIFARKM</sequence>
<keyword evidence="3" id="KW-1185">Reference proteome</keyword>
<dbReference type="Proteomes" id="UP001161247">
    <property type="component" value="Chromosome 4"/>
</dbReference>
<dbReference type="PANTHER" id="PTHR34365:SF2">
    <property type="entry name" value="ENOLASE (DUF1399)"/>
    <property type="match status" value="1"/>
</dbReference>
<dbReference type="Pfam" id="PF25335">
    <property type="entry name" value="GRDP_C"/>
    <property type="match status" value="1"/>
</dbReference>
<dbReference type="PANTHER" id="PTHR34365">
    <property type="entry name" value="ENOLASE (DUF1399)"/>
    <property type="match status" value="1"/>
</dbReference>
<dbReference type="EMBL" id="OX459121">
    <property type="protein sequence ID" value="CAI9103462.1"/>
    <property type="molecule type" value="Genomic_DNA"/>
</dbReference>
<accession>A0AAV1D6L6</accession>
<proteinExistence type="predicted"/>
<evidence type="ECO:0000259" key="1">
    <source>
        <dbReference type="Pfam" id="PF25335"/>
    </source>
</evidence>
<evidence type="ECO:0000313" key="2">
    <source>
        <dbReference type="EMBL" id="CAI9103462.1"/>
    </source>
</evidence>